<keyword evidence="6" id="KW-1185">Reference proteome</keyword>
<dbReference type="PANTHER" id="PTHR12460">
    <property type="entry name" value="CYCLIN-DEPENDENT KINASE INHIBITOR-RELATED PROTEIN"/>
    <property type="match status" value="1"/>
</dbReference>
<dbReference type="SUPFAM" id="SSF48464">
    <property type="entry name" value="ENTH/VHS domain"/>
    <property type="match status" value="1"/>
</dbReference>
<feature type="region of interest" description="Disordered" evidence="3">
    <location>
        <begin position="361"/>
        <end position="385"/>
    </location>
</feature>
<organism evidence="5 6">
    <name type="scientific">Dorcoceras hygrometricum</name>
    <dbReference type="NCBI Taxonomy" id="472368"/>
    <lineage>
        <taxon>Eukaryota</taxon>
        <taxon>Viridiplantae</taxon>
        <taxon>Streptophyta</taxon>
        <taxon>Embryophyta</taxon>
        <taxon>Tracheophyta</taxon>
        <taxon>Spermatophyta</taxon>
        <taxon>Magnoliopsida</taxon>
        <taxon>eudicotyledons</taxon>
        <taxon>Gunneridae</taxon>
        <taxon>Pentapetalae</taxon>
        <taxon>asterids</taxon>
        <taxon>lamiids</taxon>
        <taxon>Lamiales</taxon>
        <taxon>Gesneriaceae</taxon>
        <taxon>Didymocarpoideae</taxon>
        <taxon>Trichosporeae</taxon>
        <taxon>Loxocarpinae</taxon>
        <taxon>Dorcoceras</taxon>
    </lineage>
</organism>
<feature type="region of interest" description="Disordered" evidence="3">
    <location>
        <begin position="499"/>
        <end position="519"/>
    </location>
</feature>
<feature type="compositionally biased region" description="Polar residues" evidence="3">
    <location>
        <begin position="281"/>
        <end position="299"/>
    </location>
</feature>
<feature type="compositionally biased region" description="Basic and acidic residues" evidence="3">
    <location>
        <begin position="375"/>
        <end position="385"/>
    </location>
</feature>
<dbReference type="GO" id="GO:0005634">
    <property type="term" value="C:nucleus"/>
    <property type="evidence" value="ECO:0007669"/>
    <property type="project" value="UniProtKB-ARBA"/>
</dbReference>
<name>A0A2Z7C6F6_9LAMI</name>
<reference evidence="5 6" key="1">
    <citation type="journal article" date="2015" name="Proc. Natl. Acad. Sci. U.S.A.">
        <title>The resurrection genome of Boea hygrometrica: A blueprint for survival of dehydration.</title>
        <authorList>
            <person name="Xiao L."/>
            <person name="Yang G."/>
            <person name="Zhang L."/>
            <person name="Yang X."/>
            <person name="Zhao S."/>
            <person name="Ji Z."/>
            <person name="Zhou Q."/>
            <person name="Hu M."/>
            <person name="Wang Y."/>
            <person name="Chen M."/>
            <person name="Xu Y."/>
            <person name="Jin H."/>
            <person name="Xiao X."/>
            <person name="Hu G."/>
            <person name="Bao F."/>
            <person name="Hu Y."/>
            <person name="Wan P."/>
            <person name="Li L."/>
            <person name="Deng X."/>
            <person name="Kuang T."/>
            <person name="Xiang C."/>
            <person name="Zhu J.K."/>
            <person name="Oliver M.J."/>
            <person name="He Y."/>
        </authorList>
    </citation>
    <scope>NUCLEOTIDE SEQUENCE [LARGE SCALE GENOMIC DNA]</scope>
    <source>
        <strain evidence="6">cv. XS01</strain>
    </source>
</reference>
<feature type="compositionally biased region" description="Polar residues" evidence="3">
    <location>
        <begin position="499"/>
        <end position="510"/>
    </location>
</feature>
<dbReference type="PROSITE" id="PS51391">
    <property type="entry name" value="CID"/>
    <property type="match status" value="1"/>
</dbReference>
<feature type="region of interest" description="Disordered" evidence="3">
    <location>
        <begin position="415"/>
        <end position="438"/>
    </location>
</feature>
<evidence type="ECO:0000256" key="1">
    <source>
        <dbReference type="ARBA" id="ARBA00022664"/>
    </source>
</evidence>
<evidence type="ECO:0000256" key="3">
    <source>
        <dbReference type="SAM" id="MobiDB-lite"/>
    </source>
</evidence>
<dbReference type="AlphaFoldDB" id="A0A2Z7C6F6"/>
<protein>
    <submittedName>
        <fullName evidence="5">ENTH/VHS family protein isoform 1</fullName>
    </submittedName>
</protein>
<feature type="domain" description="CID" evidence="4">
    <location>
        <begin position="2"/>
        <end position="134"/>
    </location>
</feature>
<dbReference type="PANTHER" id="PTHR12460:SF23">
    <property type="entry name" value="ACTIN CYTOSKELETON-REGULATORY COMPLEX PROTEIN PAN1"/>
    <property type="match status" value="1"/>
</dbReference>
<dbReference type="Gene3D" id="1.25.40.90">
    <property type="match status" value="1"/>
</dbReference>
<evidence type="ECO:0000256" key="2">
    <source>
        <dbReference type="SAM" id="Coils"/>
    </source>
</evidence>
<feature type="compositionally biased region" description="Pro residues" evidence="3">
    <location>
        <begin position="424"/>
        <end position="438"/>
    </location>
</feature>
<dbReference type="GO" id="GO:0031124">
    <property type="term" value="P:mRNA 3'-end processing"/>
    <property type="evidence" value="ECO:0007669"/>
    <property type="project" value="TreeGrafter"/>
</dbReference>
<dbReference type="InterPro" id="IPR006569">
    <property type="entry name" value="CID_dom"/>
</dbReference>
<accession>A0A2Z7C6F6</accession>
<gene>
    <name evidence="5" type="ORF">F511_18405</name>
</gene>
<dbReference type="CDD" id="cd16981">
    <property type="entry name" value="CID_RPRD_like"/>
    <property type="match status" value="1"/>
</dbReference>
<keyword evidence="2" id="KW-0175">Coiled coil</keyword>
<evidence type="ECO:0000313" key="5">
    <source>
        <dbReference type="EMBL" id="KZV42059.1"/>
    </source>
</evidence>
<feature type="region of interest" description="Disordered" evidence="3">
    <location>
        <begin position="281"/>
        <end position="324"/>
    </location>
</feature>
<evidence type="ECO:0000313" key="6">
    <source>
        <dbReference type="Proteomes" id="UP000250235"/>
    </source>
</evidence>
<feature type="compositionally biased region" description="Low complexity" evidence="3">
    <location>
        <begin position="308"/>
        <end position="319"/>
    </location>
</feature>
<dbReference type="Pfam" id="PF04818">
    <property type="entry name" value="CID"/>
    <property type="match status" value="1"/>
</dbReference>
<dbReference type="FunFam" id="1.25.40.90:FF:000018">
    <property type="entry name" value="ENTH/VHS family protein isoform 1"/>
    <property type="match status" value="1"/>
</dbReference>
<evidence type="ECO:0000259" key="4">
    <source>
        <dbReference type="PROSITE" id="PS51391"/>
    </source>
</evidence>
<dbReference type="EMBL" id="KQ999307">
    <property type="protein sequence ID" value="KZV42059.1"/>
    <property type="molecule type" value="Genomic_DNA"/>
</dbReference>
<feature type="coiled-coil region" evidence="2">
    <location>
        <begin position="236"/>
        <end position="263"/>
    </location>
</feature>
<dbReference type="Proteomes" id="UP000250235">
    <property type="component" value="Unassembled WGS sequence"/>
</dbReference>
<keyword evidence="1" id="KW-0507">mRNA processing</keyword>
<dbReference type="GO" id="GO:0000993">
    <property type="term" value="F:RNA polymerase II complex binding"/>
    <property type="evidence" value="ECO:0007669"/>
    <property type="project" value="TreeGrafter"/>
</dbReference>
<sequence>MGSNFNPLILVEKLAKLNSSQQSIETLSHWCIFHMNKAKEVVETWDRQFHCAPRDQRLAFLYLANDILQNSRRKGVEFVVEFWKVLPGSLRDVIENGDEVGRNASLRLINIWEERKVFGSRGHILKEEIVKRQPDYDNRNWKHAEYKLKPAGADTLDKLVSGYQAVYNSQQDEDAILYKCRNAVSFVEKVDKNIERDNRSGNVNGSIADELRGQNATLRDCIEQLQGFEASRSDLVAFLREALQEQEYKLDQVRDQLQAAQTCTEQAGRICRQLLGSSGNGQVLPEQTGNRSSASQVPQNLVPGAREQTSTTTHAHQSSLVDKSSYVGDPKSAAAAVAAQLTALTSSAQVLSYAIASLEPGVIGNPPKDLPSDYPSEKRAKFENDHPSYVPQYPHAAALPFSHPGQLQHNLPVTSEELTSDEAPPLPPSSPPPLPPLPPPMQLYPQYMHTAMPMMNGPYGYNMSQQLPVTIPGYAPVGAPINGVSSFTMPTDSYQNYQTAEGSFPNQASSLPMAPMSRQ</sequence>
<dbReference type="SMART" id="SM00582">
    <property type="entry name" value="RPR"/>
    <property type="match status" value="1"/>
</dbReference>
<dbReference type="OrthoDB" id="10069473at2759"/>
<dbReference type="InterPro" id="IPR008942">
    <property type="entry name" value="ENTH_VHS"/>
</dbReference>
<proteinExistence type="predicted"/>